<name>A0A7L4N2W2_9AVES</name>
<dbReference type="InterPro" id="IPR027975">
    <property type="entry name" value="TMEM71"/>
</dbReference>
<reference evidence="1 2" key="1">
    <citation type="submission" date="2020-02" db="EMBL/GenBank/DDBJ databases">
        <title>Bird 10,000 Genomes (B10K) Project - Family phase.</title>
        <authorList>
            <person name="Zhang G."/>
        </authorList>
    </citation>
    <scope>NUCLEOTIDE SEQUENCE [LARGE SCALE GENOMIC DNA]</scope>
    <source>
        <strain evidence="1">B10K-DU-013-51</strain>
        <tissue evidence="1">Mixed tissue sample</tissue>
    </source>
</reference>
<evidence type="ECO:0000313" key="1">
    <source>
        <dbReference type="EMBL" id="NXY84400.1"/>
    </source>
</evidence>
<proteinExistence type="predicted"/>
<dbReference type="PANTHER" id="PTHR35255">
    <property type="entry name" value="TRANSMEMBRANE PROTEIN 71"/>
    <property type="match status" value="1"/>
</dbReference>
<feature type="non-terminal residue" evidence="1">
    <location>
        <position position="222"/>
    </location>
</feature>
<dbReference type="Proteomes" id="UP000586704">
    <property type="component" value="Unassembled WGS sequence"/>
</dbReference>
<dbReference type="Pfam" id="PF15121">
    <property type="entry name" value="TMEM71"/>
    <property type="match status" value="1"/>
</dbReference>
<dbReference type="OrthoDB" id="8961338at2759"/>
<dbReference type="AlphaFoldDB" id="A0A7L4N2W2"/>
<dbReference type="EMBL" id="VYZU01030549">
    <property type="protein sequence ID" value="NXY84400.1"/>
    <property type="molecule type" value="Genomic_DNA"/>
</dbReference>
<evidence type="ECO:0000313" key="2">
    <source>
        <dbReference type="Proteomes" id="UP000586704"/>
    </source>
</evidence>
<comment type="caution">
    <text evidence="1">The sequence shown here is derived from an EMBL/GenBank/DDBJ whole genome shotgun (WGS) entry which is preliminary data.</text>
</comment>
<feature type="non-terminal residue" evidence="1">
    <location>
        <position position="1"/>
    </location>
</feature>
<keyword evidence="2" id="KW-1185">Reference proteome</keyword>
<organism evidence="1 2">
    <name type="scientific">Ceyx cyanopectus</name>
    <name type="common">Indigo-banded kingfisher</name>
    <dbReference type="NCBI Taxonomy" id="390723"/>
    <lineage>
        <taxon>Eukaryota</taxon>
        <taxon>Metazoa</taxon>
        <taxon>Chordata</taxon>
        <taxon>Craniata</taxon>
        <taxon>Vertebrata</taxon>
        <taxon>Euteleostomi</taxon>
        <taxon>Archelosauria</taxon>
        <taxon>Archosauria</taxon>
        <taxon>Dinosauria</taxon>
        <taxon>Saurischia</taxon>
        <taxon>Theropoda</taxon>
        <taxon>Coelurosauria</taxon>
        <taxon>Aves</taxon>
        <taxon>Neognathae</taxon>
        <taxon>Neoaves</taxon>
        <taxon>Telluraves</taxon>
        <taxon>Coraciimorphae</taxon>
        <taxon>Coraciiformes</taxon>
        <taxon>Alcedinidae</taxon>
        <taxon>Ceyx</taxon>
    </lineage>
</organism>
<accession>A0A7L4N2W2</accession>
<dbReference type="PANTHER" id="PTHR35255:SF1">
    <property type="entry name" value="TRANSMEMBRANE PROTEIN 71"/>
    <property type="match status" value="1"/>
</dbReference>
<sequence>MKTTSYLTFASTGSTAFNRQHRHSFSQRIFPSYSCVFLDDDESCSTDPLPGSPCCRRSPRLLANGYYVVTEDSLLSDEDGNISLSPSQTSVTYKENLVRIFRRRKKFRRCLPSLFSLSASSSWISSSVLSNLDSSCVDGPWPDGCNKLETSQRDIESRRVRNFLSQMFAMMVCLTISICTRYFLGGFSAMLLLIILVFLLSQDAAVSSSFSLDTSFKTSKFW</sequence>
<gene>
    <name evidence="1" type="primary">Tmem71</name>
    <name evidence="1" type="ORF">CEYCYA_R04318</name>
</gene>
<protein>
    <submittedName>
        <fullName evidence="1">TMM71 protein</fullName>
    </submittedName>
</protein>